<dbReference type="InterPro" id="IPR003425">
    <property type="entry name" value="CCB3/YggT"/>
</dbReference>
<evidence type="ECO:0000256" key="1">
    <source>
        <dbReference type="ARBA" id="ARBA00010894"/>
    </source>
</evidence>
<accession>A0ABY6Q5X5</accession>
<evidence type="ECO:0000256" key="2">
    <source>
        <dbReference type="SAM" id="Phobius"/>
    </source>
</evidence>
<name>A0ABY6Q5X5_9GAMM</name>
<feature type="transmembrane region" description="Helical" evidence="2">
    <location>
        <begin position="167"/>
        <end position="194"/>
    </location>
</feature>
<keyword evidence="2" id="KW-0472">Membrane</keyword>
<protein>
    <submittedName>
        <fullName evidence="3">YggT family protein</fullName>
    </submittedName>
</protein>
<sequence>MNSALSDIAVTIASPLFSLALFLIAMRFLAQLCGVSPYNPISTGLRSITDPIVAPINRLVPAGRRLNIGAIIALIVCQVIYIAVMLALISRFDAFNVLQSLIWSTLGAAGLLINIVFYSVLAMIIVSFIAPQSNHPAVEFVWQLTEPVMAPLRNFIPSMGGLDFSPIVLFIGINVIRVSLGHMAVAVGMPAFIIGI</sequence>
<evidence type="ECO:0000313" key="3">
    <source>
        <dbReference type="EMBL" id="UZP73651.1"/>
    </source>
</evidence>
<dbReference type="Proteomes" id="UP001317963">
    <property type="component" value="Chromosome"/>
</dbReference>
<keyword evidence="4" id="KW-1185">Reference proteome</keyword>
<feature type="transmembrane region" description="Helical" evidence="2">
    <location>
        <begin position="68"/>
        <end position="89"/>
    </location>
</feature>
<feature type="transmembrane region" description="Helical" evidence="2">
    <location>
        <begin position="12"/>
        <end position="30"/>
    </location>
</feature>
<feature type="transmembrane region" description="Helical" evidence="2">
    <location>
        <begin position="101"/>
        <end position="130"/>
    </location>
</feature>
<dbReference type="Pfam" id="PF02325">
    <property type="entry name" value="CCB3_YggT"/>
    <property type="match status" value="2"/>
</dbReference>
<evidence type="ECO:0000313" key="4">
    <source>
        <dbReference type="Proteomes" id="UP001317963"/>
    </source>
</evidence>
<dbReference type="RefSeq" id="WP_279242447.1">
    <property type="nucleotide sequence ID" value="NZ_CP036501.1"/>
</dbReference>
<keyword evidence="2" id="KW-1133">Transmembrane helix</keyword>
<dbReference type="EMBL" id="CP036501">
    <property type="protein sequence ID" value="UZP73651.1"/>
    <property type="molecule type" value="Genomic_DNA"/>
</dbReference>
<proteinExistence type="inferred from homology"/>
<comment type="similarity">
    <text evidence="1">Belongs to the YggT family.</text>
</comment>
<reference evidence="3 4" key="1">
    <citation type="submission" date="2019-02" db="EMBL/GenBank/DDBJ databases">
        <title>Halieaceae_genomes.</title>
        <authorList>
            <person name="Li S.-H."/>
        </authorList>
    </citation>
    <scope>NUCLEOTIDE SEQUENCE [LARGE SCALE GENOMIC DNA]</scope>
    <source>
        <strain evidence="3 4">JH123</strain>
    </source>
</reference>
<keyword evidence="2" id="KW-0812">Transmembrane</keyword>
<dbReference type="PANTHER" id="PTHR33219:SF14">
    <property type="entry name" value="PROTEIN COFACTOR ASSEMBLY OF COMPLEX C SUBUNIT B CCB3, CHLOROPLASTIC-RELATED"/>
    <property type="match status" value="1"/>
</dbReference>
<gene>
    <name evidence="3" type="ORF">E0F26_02385</name>
</gene>
<organism evidence="3 4">
    <name type="scientific">Candidatus Paraluminiphilus aquimaris</name>
    <dbReference type="NCBI Taxonomy" id="2518994"/>
    <lineage>
        <taxon>Bacteria</taxon>
        <taxon>Pseudomonadati</taxon>
        <taxon>Pseudomonadota</taxon>
        <taxon>Gammaproteobacteria</taxon>
        <taxon>Cellvibrionales</taxon>
        <taxon>Halieaceae</taxon>
        <taxon>Candidatus Paraluminiphilus</taxon>
    </lineage>
</organism>
<dbReference type="PANTHER" id="PTHR33219">
    <property type="entry name" value="YLMG HOMOLOG PROTEIN 2, CHLOROPLASTIC"/>
    <property type="match status" value="1"/>
</dbReference>